<keyword evidence="11" id="KW-1185">Reference proteome</keyword>
<comment type="caution">
    <text evidence="10">The sequence shown here is derived from an EMBL/GenBank/DDBJ whole genome shotgun (WGS) entry which is preliminary data.</text>
</comment>
<evidence type="ECO:0000256" key="3">
    <source>
        <dbReference type="ARBA" id="ARBA00022575"/>
    </source>
</evidence>
<evidence type="ECO:0000313" key="10">
    <source>
        <dbReference type="EMBL" id="GAA0587856.1"/>
    </source>
</evidence>
<gene>
    <name evidence="10" type="ORF">GCM10009546_57790</name>
</gene>
<evidence type="ECO:0000256" key="6">
    <source>
        <dbReference type="ARBA" id="ARBA00023002"/>
    </source>
</evidence>
<proteinExistence type="inferred from homology"/>
<organism evidence="10 11">
    <name type="scientific">Actinomadura livida</name>
    <dbReference type="NCBI Taxonomy" id="79909"/>
    <lineage>
        <taxon>Bacteria</taxon>
        <taxon>Bacillati</taxon>
        <taxon>Actinomycetota</taxon>
        <taxon>Actinomycetes</taxon>
        <taxon>Streptosporangiales</taxon>
        <taxon>Thermomonosporaceae</taxon>
        <taxon>Actinomadura</taxon>
    </lineage>
</organism>
<dbReference type="EMBL" id="BAAAHD010000065">
    <property type="protein sequence ID" value="GAA0587856.1"/>
    <property type="molecule type" value="Genomic_DNA"/>
</dbReference>
<dbReference type="GO" id="GO:0004497">
    <property type="term" value="F:monooxygenase activity"/>
    <property type="evidence" value="ECO:0007669"/>
    <property type="project" value="UniProtKB-KW"/>
</dbReference>
<protein>
    <recommendedName>
        <fullName evidence="8">Propionate 3-nitronate monooxygenase</fullName>
    </recommendedName>
</protein>
<dbReference type="PANTHER" id="PTHR42747">
    <property type="entry name" value="NITRONATE MONOOXYGENASE-RELATED"/>
    <property type="match status" value="1"/>
</dbReference>
<reference evidence="10 11" key="1">
    <citation type="journal article" date="2019" name="Int. J. Syst. Evol. Microbiol.">
        <title>The Global Catalogue of Microorganisms (GCM) 10K type strain sequencing project: providing services to taxonomists for standard genome sequencing and annotation.</title>
        <authorList>
            <consortium name="The Broad Institute Genomics Platform"/>
            <consortium name="The Broad Institute Genome Sequencing Center for Infectious Disease"/>
            <person name="Wu L."/>
            <person name="Ma J."/>
        </authorList>
    </citation>
    <scope>NUCLEOTIDE SEQUENCE [LARGE SCALE GENOMIC DNA]</scope>
    <source>
        <strain evidence="10 11">JCM 10667</strain>
    </source>
</reference>
<accession>A0ABN1FCE2</accession>
<sequence length="345" mass="35882">MPPPSVPWIMVPVMSRWPEHPIVQAPMAGGPSTPELAAAVSDAGGLGFLAAGYKTPEAMRADITATRRLTSRPFGMNVFMPSLEEPDPSAVAAYRDRLAPEAARLGVAPGTPADRDDAYDAKIADLLADPPPFVGFTFGCPAPDVIRAFQERGTAVVVTVTTAAEARLASAADALCLQGSEAGGHRGSFTNTSDDPVPLRALLREVSAFTRQPLIAAGGLATASHVAEVLALGAVAAQIGTAFVRCPESGANPVHKAALADPRFTSTALTRAFSGRPARGLVNRFLTEHSAHAPAAYPDVHYVTSPLRRAAAAQGDPEGLNLWAGESYRQATETPAAVLVARLTP</sequence>
<evidence type="ECO:0000256" key="4">
    <source>
        <dbReference type="ARBA" id="ARBA00022630"/>
    </source>
</evidence>
<dbReference type="Gene3D" id="3.20.20.70">
    <property type="entry name" value="Aldolase class I"/>
    <property type="match status" value="1"/>
</dbReference>
<evidence type="ECO:0000256" key="8">
    <source>
        <dbReference type="ARBA" id="ARBA00031155"/>
    </source>
</evidence>
<dbReference type="Proteomes" id="UP001501427">
    <property type="component" value="Unassembled WGS sequence"/>
</dbReference>
<dbReference type="PANTHER" id="PTHR42747:SF3">
    <property type="entry name" value="NITRONATE MONOOXYGENASE-RELATED"/>
    <property type="match status" value="1"/>
</dbReference>
<comment type="catalytic activity">
    <reaction evidence="9">
        <text>3 propionate 3-nitronate + 3 O2 + H2O = 3 3-oxopropanoate + 2 nitrate + nitrite + H2O2 + 3 H(+)</text>
        <dbReference type="Rhea" id="RHEA:57332"/>
        <dbReference type="ChEBI" id="CHEBI:15377"/>
        <dbReference type="ChEBI" id="CHEBI:15378"/>
        <dbReference type="ChEBI" id="CHEBI:15379"/>
        <dbReference type="ChEBI" id="CHEBI:16240"/>
        <dbReference type="ChEBI" id="CHEBI:16301"/>
        <dbReference type="ChEBI" id="CHEBI:17632"/>
        <dbReference type="ChEBI" id="CHEBI:33190"/>
        <dbReference type="ChEBI" id="CHEBI:136067"/>
    </reaction>
</comment>
<evidence type="ECO:0000256" key="5">
    <source>
        <dbReference type="ARBA" id="ARBA00022643"/>
    </source>
</evidence>
<keyword evidence="6" id="KW-0560">Oxidoreductase</keyword>
<comment type="cofactor">
    <cofactor evidence="1">
        <name>FMN</name>
        <dbReference type="ChEBI" id="CHEBI:58210"/>
    </cofactor>
</comment>
<evidence type="ECO:0000313" key="11">
    <source>
        <dbReference type="Proteomes" id="UP001501427"/>
    </source>
</evidence>
<evidence type="ECO:0000256" key="2">
    <source>
        <dbReference type="ARBA" id="ARBA00009881"/>
    </source>
</evidence>
<dbReference type="Pfam" id="PF03060">
    <property type="entry name" value="NMO"/>
    <property type="match status" value="1"/>
</dbReference>
<evidence type="ECO:0000256" key="9">
    <source>
        <dbReference type="ARBA" id="ARBA00049401"/>
    </source>
</evidence>
<evidence type="ECO:0000256" key="1">
    <source>
        <dbReference type="ARBA" id="ARBA00001917"/>
    </source>
</evidence>
<dbReference type="InterPro" id="IPR004136">
    <property type="entry name" value="NMO"/>
</dbReference>
<keyword evidence="7 10" id="KW-0503">Monooxygenase</keyword>
<keyword evidence="5" id="KW-0288">FMN</keyword>
<dbReference type="InterPro" id="IPR013785">
    <property type="entry name" value="Aldolase_TIM"/>
</dbReference>
<name>A0ABN1FCE2_9ACTN</name>
<comment type="similarity">
    <text evidence="2">Belongs to the nitronate monooxygenase family. NMO class I subfamily.</text>
</comment>
<evidence type="ECO:0000256" key="7">
    <source>
        <dbReference type="ARBA" id="ARBA00023033"/>
    </source>
</evidence>
<keyword evidence="3" id="KW-0216">Detoxification</keyword>
<dbReference type="SUPFAM" id="SSF51412">
    <property type="entry name" value="Inosine monophosphate dehydrogenase (IMPDH)"/>
    <property type="match status" value="1"/>
</dbReference>
<dbReference type="CDD" id="cd04730">
    <property type="entry name" value="NPD_like"/>
    <property type="match status" value="1"/>
</dbReference>
<keyword evidence="4" id="KW-0285">Flavoprotein</keyword>